<comment type="caution">
    <text evidence="1">The sequence shown here is derived from an EMBL/GenBank/DDBJ whole genome shotgun (WGS) entry which is preliminary data.</text>
</comment>
<dbReference type="Proteomes" id="UP000006729">
    <property type="component" value="Chromosome 12"/>
</dbReference>
<organism evidence="1 2">
    <name type="scientific">Populus trichocarpa</name>
    <name type="common">Western balsam poplar</name>
    <name type="synonym">Populus balsamifera subsp. trichocarpa</name>
    <dbReference type="NCBI Taxonomy" id="3694"/>
    <lineage>
        <taxon>Eukaryota</taxon>
        <taxon>Viridiplantae</taxon>
        <taxon>Streptophyta</taxon>
        <taxon>Embryophyta</taxon>
        <taxon>Tracheophyta</taxon>
        <taxon>Spermatophyta</taxon>
        <taxon>Magnoliopsida</taxon>
        <taxon>eudicotyledons</taxon>
        <taxon>Gunneridae</taxon>
        <taxon>Pentapetalae</taxon>
        <taxon>rosids</taxon>
        <taxon>fabids</taxon>
        <taxon>Malpighiales</taxon>
        <taxon>Salicaceae</taxon>
        <taxon>Saliceae</taxon>
        <taxon>Populus</taxon>
    </lineage>
</organism>
<sequence>MFCCLSEGNYMLLHLLVLIDGDLLVVDLGSWILRVLFEAVVDRKKKRSKKKEEPYK</sequence>
<evidence type="ECO:0000313" key="1">
    <source>
        <dbReference type="EMBL" id="KAI9384234.1"/>
    </source>
</evidence>
<gene>
    <name evidence="1" type="ORF">POPTR_012G028432v4</name>
</gene>
<keyword evidence="2" id="KW-1185">Reference proteome</keyword>
<proteinExistence type="predicted"/>
<name>A0ACC0S444_POPTR</name>
<protein>
    <submittedName>
        <fullName evidence="1">Uncharacterized protein</fullName>
    </submittedName>
</protein>
<reference evidence="1 2" key="1">
    <citation type="journal article" date="2006" name="Science">
        <title>The genome of black cottonwood, Populus trichocarpa (Torr. &amp; Gray).</title>
        <authorList>
            <person name="Tuskan G.A."/>
            <person name="Difazio S."/>
            <person name="Jansson S."/>
            <person name="Bohlmann J."/>
            <person name="Grigoriev I."/>
            <person name="Hellsten U."/>
            <person name="Putnam N."/>
            <person name="Ralph S."/>
            <person name="Rombauts S."/>
            <person name="Salamov A."/>
            <person name="Schein J."/>
            <person name="Sterck L."/>
            <person name="Aerts A."/>
            <person name="Bhalerao R.R."/>
            <person name="Bhalerao R.P."/>
            <person name="Blaudez D."/>
            <person name="Boerjan W."/>
            <person name="Brun A."/>
            <person name="Brunner A."/>
            <person name="Busov V."/>
            <person name="Campbell M."/>
            <person name="Carlson J."/>
            <person name="Chalot M."/>
            <person name="Chapman J."/>
            <person name="Chen G.L."/>
            <person name="Cooper D."/>
            <person name="Coutinho P.M."/>
            <person name="Couturier J."/>
            <person name="Covert S."/>
            <person name="Cronk Q."/>
            <person name="Cunningham R."/>
            <person name="Davis J."/>
            <person name="Degroeve S."/>
            <person name="Dejardin A."/>
            <person name="Depamphilis C."/>
            <person name="Detter J."/>
            <person name="Dirks B."/>
            <person name="Dubchak I."/>
            <person name="Duplessis S."/>
            <person name="Ehlting J."/>
            <person name="Ellis B."/>
            <person name="Gendler K."/>
            <person name="Goodstein D."/>
            <person name="Gribskov M."/>
            <person name="Grimwood J."/>
            <person name="Groover A."/>
            <person name="Gunter L."/>
            <person name="Hamberger B."/>
            <person name="Heinze B."/>
            <person name="Helariutta Y."/>
            <person name="Henrissat B."/>
            <person name="Holligan D."/>
            <person name="Holt R."/>
            <person name="Huang W."/>
            <person name="Islam-Faridi N."/>
            <person name="Jones S."/>
            <person name="Jones-Rhoades M."/>
            <person name="Jorgensen R."/>
            <person name="Joshi C."/>
            <person name="Kangasjarvi J."/>
            <person name="Karlsson J."/>
            <person name="Kelleher C."/>
            <person name="Kirkpatrick R."/>
            <person name="Kirst M."/>
            <person name="Kohler A."/>
            <person name="Kalluri U."/>
            <person name="Larimer F."/>
            <person name="Leebens-Mack J."/>
            <person name="Leple J.C."/>
            <person name="Locascio P."/>
            <person name="Lou Y."/>
            <person name="Lucas S."/>
            <person name="Martin F."/>
            <person name="Montanini B."/>
            <person name="Napoli C."/>
            <person name="Nelson D.R."/>
            <person name="Nelson C."/>
            <person name="Nieminen K."/>
            <person name="Nilsson O."/>
            <person name="Pereda V."/>
            <person name="Peter G."/>
            <person name="Philippe R."/>
            <person name="Pilate G."/>
            <person name="Poliakov A."/>
            <person name="Razumovskaya J."/>
            <person name="Richardson P."/>
            <person name="Rinaldi C."/>
            <person name="Ritland K."/>
            <person name="Rouze P."/>
            <person name="Ryaboy D."/>
            <person name="Schmutz J."/>
            <person name="Schrader J."/>
            <person name="Segerman B."/>
            <person name="Shin H."/>
            <person name="Siddiqui A."/>
            <person name="Sterky F."/>
            <person name="Terry A."/>
            <person name="Tsai C.J."/>
            <person name="Uberbacher E."/>
            <person name="Unneberg P."/>
            <person name="Vahala J."/>
            <person name="Wall K."/>
            <person name="Wessler S."/>
            <person name="Yang G."/>
            <person name="Yin T."/>
            <person name="Douglas C."/>
            <person name="Marra M."/>
            <person name="Sandberg G."/>
            <person name="Van de Peer Y."/>
            <person name="Rokhsar D."/>
        </authorList>
    </citation>
    <scope>NUCLEOTIDE SEQUENCE [LARGE SCALE GENOMIC DNA]</scope>
    <source>
        <strain evidence="2">cv. Nisqually</strain>
    </source>
</reference>
<evidence type="ECO:0000313" key="2">
    <source>
        <dbReference type="Proteomes" id="UP000006729"/>
    </source>
</evidence>
<accession>A0ACC0S444</accession>
<dbReference type="EMBL" id="CM009301">
    <property type="protein sequence ID" value="KAI9384234.1"/>
    <property type="molecule type" value="Genomic_DNA"/>
</dbReference>